<feature type="compositionally biased region" description="Low complexity" evidence="1">
    <location>
        <begin position="75"/>
        <end position="88"/>
    </location>
</feature>
<keyword evidence="2" id="KW-0472">Membrane</keyword>
<proteinExistence type="predicted"/>
<gene>
    <name evidence="3" type="ordered locus">BN6_59590</name>
</gene>
<evidence type="ECO:0000313" key="4">
    <source>
        <dbReference type="Proteomes" id="UP000006281"/>
    </source>
</evidence>
<dbReference type="EMBL" id="HE804045">
    <property type="protein sequence ID" value="CCH33215.1"/>
    <property type="molecule type" value="Genomic_DNA"/>
</dbReference>
<sequence length="262" mass="27859">MTQQPIPPDREPPVPLRSRTAPGWLLPVIGLAWVLLAVGVAVVQSNPATYLDLFGVRRPVQARPTVDPLPPYAPPTTASRAPRTTVPALPTVPPSVYTGTGNAVITLDRPRGFAAVRFECPECAGHTLVRSEGFDTLVVNRIGPYVGTRRLTAMGRPATKLTVEVTGSWTMTVGGMDLVPTVDAAATGADDGVFLVARPTRTARVSFQGRGNFAVWVMELDRDYQAPDLRVNDIGDYAGGIALEGPALVQVQGEGDWSVTPA</sequence>
<dbReference type="BioCyc" id="SESP1179773:BN6_RS28675-MONOMER"/>
<evidence type="ECO:0000256" key="2">
    <source>
        <dbReference type="SAM" id="Phobius"/>
    </source>
</evidence>
<dbReference type="HOGENOM" id="CLU_1061252_0_0_11"/>
<dbReference type="OrthoDB" id="2004788at2"/>
<dbReference type="PATRIC" id="fig|1179773.3.peg.6001"/>
<feature type="region of interest" description="Disordered" evidence="1">
    <location>
        <begin position="65"/>
        <end position="92"/>
    </location>
</feature>
<evidence type="ECO:0000313" key="3">
    <source>
        <dbReference type="EMBL" id="CCH33215.1"/>
    </source>
</evidence>
<name>K0JZ23_SACES</name>
<dbReference type="Proteomes" id="UP000006281">
    <property type="component" value="Chromosome"/>
</dbReference>
<keyword evidence="2" id="KW-0812">Transmembrane</keyword>
<accession>K0JZ23</accession>
<dbReference type="eggNOG" id="COG2314">
    <property type="taxonomic scope" value="Bacteria"/>
</dbReference>
<dbReference type="AlphaFoldDB" id="K0JZ23"/>
<dbReference type="STRING" id="1179773.BN6_59590"/>
<keyword evidence="2" id="KW-1133">Transmembrane helix</keyword>
<evidence type="ECO:0000256" key="1">
    <source>
        <dbReference type="SAM" id="MobiDB-lite"/>
    </source>
</evidence>
<organism evidence="3 4">
    <name type="scientific">Saccharothrix espanaensis (strain ATCC 51144 / DSM 44229 / JCM 9112 / NBRC 15066 / NRRL 15764)</name>
    <dbReference type="NCBI Taxonomy" id="1179773"/>
    <lineage>
        <taxon>Bacteria</taxon>
        <taxon>Bacillati</taxon>
        <taxon>Actinomycetota</taxon>
        <taxon>Actinomycetes</taxon>
        <taxon>Pseudonocardiales</taxon>
        <taxon>Pseudonocardiaceae</taxon>
        <taxon>Saccharothrix</taxon>
    </lineage>
</organism>
<feature type="transmembrane region" description="Helical" evidence="2">
    <location>
        <begin position="24"/>
        <end position="43"/>
    </location>
</feature>
<protein>
    <submittedName>
        <fullName evidence="3">Putative membrane protein</fullName>
    </submittedName>
</protein>
<dbReference type="RefSeq" id="WP_015103326.1">
    <property type="nucleotide sequence ID" value="NC_019673.1"/>
</dbReference>
<keyword evidence="4" id="KW-1185">Reference proteome</keyword>
<dbReference type="KEGG" id="sesp:BN6_59590"/>
<reference evidence="3 4" key="1">
    <citation type="journal article" date="2012" name="BMC Genomics">
        <title>Complete genome sequence of Saccharothrix espanaensis DSM 44229T and comparison to the other completely sequenced Pseudonocardiaceae.</title>
        <authorList>
            <person name="Strobel T."/>
            <person name="Al-Dilaimi A."/>
            <person name="Blom J."/>
            <person name="Gessner A."/>
            <person name="Kalinowski J."/>
            <person name="Luzhetska M."/>
            <person name="Puhler A."/>
            <person name="Szczepanowski R."/>
            <person name="Bechthold A."/>
            <person name="Ruckert C."/>
        </authorList>
    </citation>
    <scope>NUCLEOTIDE SEQUENCE [LARGE SCALE GENOMIC DNA]</scope>
    <source>
        <strain evidence="4">ATCC 51144 / DSM 44229 / JCM 9112 / NBRC 15066 / NRRL 15764</strain>
    </source>
</reference>